<dbReference type="AlphaFoldDB" id="A0A3L6N1A1"/>
<organism evidence="1 2">
    <name type="scientific">Fusarium oxysporum f. sp. cepae</name>
    <dbReference type="NCBI Taxonomy" id="396571"/>
    <lineage>
        <taxon>Eukaryota</taxon>
        <taxon>Fungi</taxon>
        <taxon>Dikarya</taxon>
        <taxon>Ascomycota</taxon>
        <taxon>Pezizomycotina</taxon>
        <taxon>Sordariomycetes</taxon>
        <taxon>Hypocreomycetidae</taxon>
        <taxon>Hypocreales</taxon>
        <taxon>Nectriaceae</taxon>
        <taxon>Fusarium</taxon>
        <taxon>Fusarium oxysporum species complex</taxon>
    </lineage>
</organism>
<proteinExistence type="predicted"/>
<reference evidence="1 2" key="1">
    <citation type="journal article" date="2018" name="Sci. Rep.">
        <title>Characterisation of pathogen-specific regions and novel effector candidates in Fusarium oxysporum f. sp. cepae.</title>
        <authorList>
            <person name="Armitage A.D."/>
            <person name="Taylor A."/>
            <person name="Sobczyk M.K."/>
            <person name="Baxter L."/>
            <person name="Greenfield B.P."/>
            <person name="Bates H.J."/>
            <person name="Wilson F."/>
            <person name="Jackson A.C."/>
            <person name="Ott S."/>
            <person name="Harrison R.J."/>
            <person name="Clarkson J.P."/>
        </authorList>
    </citation>
    <scope>NUCLEOTIDE SEQUENCE [LARGE SCALE GENOMIC DNA]</scope>
    <source>
        <strain evidence="1 2">FoC_Fus2</strain>
    </source>
</reference>
<gene>
    <name evidence="1" type="ORF">BFJ65_g14724</name>
</gene>
<evidence type="ECO:0000313" key="2">
    <source>
        <dbReference type="Proteomes" id="UP000270866"/>
    </source>
</evidence>
<accession>A0A3L6N1A1</accession>
<dbReference type="Proteomes" id="UP000270866">
    <property type="component" value="Unassembled WGS sequence"/>
</dbReference>
<name>A0A3L6N1A1_FUSOX</name>
<dbReference type="EMBL" id="MRCU01000010">
    <property type="protein sequence ID" value="RKK10729.1"/>
    <property type="molecule type" value="Genomic_DNA"/>
</dbReference>
<protein>
    <submittedName>
        <fullName evidence="1">Uncharacterized protein</fullName>
    </submittedName>
</protein>
<evidence type="ECO:0000313" key="1">
    <source>
        <dbReference type="EMBL" id="RKK10729.1"/>
    </source>
</evidence>
<comment type="caution">
    <text evidence="1">The sequence shown here is derived from an EMBL/GenBank/DDBJ whole genome shotgun (WGS) entry which is preliminary data.</text>
</comment>
<sequence length="78" mass="9084">MTESVAIEHRDAQKKLTHWARNREAQARRRSASKANEEVITVLRWGLREIASATCEGDFIRSHRLCVWRCCARLYGVE</sequence>